<feature type="transmembrane region" description="Helical" evidence="6">
    <location>
        <begin position="425"/>
        <end position="448"/>
    </location>
</feature>
<dbReference type="Pfam" id="PF13520">
    <property type="entry name" value="AA_permease_2"/>
    <property type="match status" value="1"/>
</dbReference>
<sequence>MLDRREHFGVHQVTMDHNDAEDSTRGSRQFQYEIDAQDLAALGHEQALTRKFSLVSMLAMAFCVLGTWAVFAQNLGAALTTGGPVSIFWGLCLVTFCNLCVAGSMGELCSSMPTALGQAYWVSRLWDGPSGRLLSYCCAAVNTLGWWTLTASQNSFMTNLVLGMKVIFDNDWDGATKGWVQFLVYVAITVFFTAFNLVACRSDKTLPYFNNFIGAGFVGLFIVISMAILIAVGTKPDLSFQSASFVFGAWINRTGWPDGVTWFTGLVQAAYGLTAFDAVIHMVEEIPSPRHNAPKAMYLSVICGAVSGFLFMVACLFGIQDLDLVIDSATGFPFVEVLLNALGLTGGAVLTALFIFNGFGQGISVLTSASRLTWGFARDGGLPYPSYFAYVDPTWKVPARALWLQCLIISLIGVLYLFSTTILTAVLAVSTIALTISYAIPIVVLLVVGREKLPPRTFSLGKFGPVANYISVVYCVVTTVFFFFPGGPNPTSSDMNYAIAVFGMMLLLSLLFWVTMGKETYLRTADSATRANHAQELEVRSYDGVAVSQESPAVCKSDKKEALGG</sequence>
<keyword evidence="5 6" id="KW-0472">Membrane</keyword>
<feature type="transmembrane region" description="Helical" evidence="6">
    <location>
        <begin position="496"/>
        <end position="514"/>
    </location>
</feature>
<feature type="transmembrane region" description="Helical" evidence="6">
    <location>
        <begin position="83"/>
        <end position="102"/>
    </location>
</feature>
<organism evidence="7 8">
    <name type="scientific">Fusarium ambrosium</name>
    <dbReference type="NCBI Taxonomy" id="131363"/>
    <lineage>
        <taxon>Eukaryota</taxon>
        <taxon>Fungi</taxon>
        <taxon>Dikarya</taxon>
        <taxon>Ascomycota</taxon>
        <taxon>Pezizomycotina</taxon>
        <taxon>Sordariomycetes</taxon>
        <taxon>Hypocreomycetidae</taxon>
        <taxon>Hypocreales</taxon>
        <taxon>Nectriaceae</taxon>
        <taxon>Fusarium</taxon>
        <taxon>Fusarium solani species complex</taxon>
    </lineage>
</organism>
<dbReference type="PANTHER" id="PTHR45649">
    <property type="entry name" value="AMINO-ACID PERMEASE BAT1"/>
    <property type="match status" value="1"/>
</dbReference>
<evidence type="ECO:0000313" key="7">
    <source>
        <dbReference type="EMBL" id="RSM02433.1"/>
    </source>
</evidence>
<dbReference type="Proteomes" id="UP000288429">
    <property type="component" value="Unassembled WGS sequence"/>
</dbReference>
<keyword evidence="3 6" id="KW-0812">Transmembrane</keyword>
<proteinExistence type="predicted"/>
<comment type="subcellular location">
    <subcellularLocation>
        <location evidence="1">Membrane</location>
        <topology evidence="1">Multi-pass membrane protein</topology>
    </subcellularLocation>
</comment>
<comment type="caution">
    <text evidence="7">The sequence shown here is derived from an EMBL/GenBank/DDBJ whole genome shotgun (WGS) entry which is preliminary data.</text>
</comment>
<keyword evidence="2" id="KW-0813">Transport</keyword>
<evidence type="ECO:0000256" key="6">
    <source>
        <dbReference type="SAM" id="Phobius"/>
    </source>
</evidence>
<evidence type="ECO:0000256" key="1">
    <source>
        <dbReference type="ARBA" id="ARBA00004141"/>
    </source>
</evidence>
<dbReference type="PROSITE" id="PS00218">
    <property type="entry name" value="AMINO_ACID_PERMEASE_1"/>
    <property type="match status" value="1"/>
</dbReference>
<gene>
    <name evidence="7" type="ORF">CDV31_010935</name>
</gene>
<dbReference type="InterPro" id="IPR002293">
    <property type="entry name" value="AA/rel_permease1"/>
</dbReference>
<feature type="transmembrane region" description="Helical" evidence="6">
    <location>
        <begin position="262"/>
        <end position="284"/>
    </location>
</feature>
<evidence type="ECO:0008006" key="9">
    <source>
        <dbReference type="Google" id="ProtNLM"/>
    </source>
</evidence>
<protein>
    <recommendedName>
        <fullName evidence="9">Choline transport protein</fullName>
    </recommendedName>
</protein>
<dbReference type="AlphaFoldDB" id="A0A428TK70"/>
<keyword evidence="8" id="KW-1185">Reference proteome</keyword>
<dbReference type="GO" id="GO:0006865">
    <property type="term" value="P:amino acid transport"/>
    <property type="evidence" value="ECO:0007669"/>
    <property type="project" value="InterPro"/>
</dbReference>
<dbReference type="PIRSF" id="PIRSF006060">
    <property type="entry name" value="AA_transporter"/>
    <property type="match status" value="1"/>
</dbReference>
<keyword evidence="4 6" id="KW-1133">Transmembrane helix</keyword>
<evidence type="ECO:0000313" key="8">
    <source>
        <dbReference type="Proteomes" id="UP000288429"/>
    </source>
</evidence>
<dbReference type="GO" id="GO:0016020">
    <property type="term" value="C:membrane"/>
    <property type="evidence" value="ECO:0007669"/>
    <property type="project" value="UniProtKB-SubCell"/>
</dbReference>
<dbReference type="EMBL" id="NIZV01000176">
    <property type="protein sequence ID" value="RSM02433.1"/>
    <property type="molecule type" value="Genomic_DNA"/>
</dbReference>
<feature type="transmembrane region" description="Helical" evidence="6">
    <location>
        <begin position="401"/>
        <end position="419"/>
    </location>
</feature>
<feature type="transmembrane region" description="Helical" evidence="6">
    <location>
        <begin position="331"/>
        <end position="356"/>
    </location>
</feature>
<evidence type="ECO:0000256" key="4">
    <source>
        <dbReference type="ARBA" id="ARBA00022989"/>
    </source>
</evidence>
<accession>A0A428TK70</accession>
<feature type="transmembrane region" description="Helical" evidence="6">
    <location>
        <begin position="179"/>
        <end position="200"/>
    </location>
</feature>
<dbReference type="PANTHER" id="PTHR45649:SF22">
    <property type="entry name" value="TRANSPORTER, PUTATIVE (EUROFUNG)-RELATED"/>
    <property type="match status" value="1"/>
</dbReference>
<feature type="transmembrane region" description="Helical" evidence="6">
    <location>
        <begin position="133"/>
        <end position="149"/>
    </location>
</feature>
<evidence type="ECO:0000256" key="5">
    <source>
        <dbReference type="ARBA" id="ARBA00023136"/>
    </source>
</evidence>
<evidence type="ECO:0000256" key="3">
    <source>
        <dbReference type="ARBA" id="ARBA00022692"/>
    </source>
</evidence>
<feature type="transmembrane region" description="Helical" evidence="6">
    <location>
        <begin position="460"/>
        <end position="484"/>
    </location>
</feature>
<dbReference type="InterPro" id="IPR004840">
    <property type="entry name" value="Amino_acid_permease_CS"/>
</dbReference>
<feature type="transmembrane region" description="Helical" evidence="6">
    <location>
        <begin position="296"/>
        <end position="319"/>
    </location>
</feature>
<evidence type="ECO:0000256" key="2">
    <source>
        <dbReference type="ARBA" id="ARBA00022448"/>
    </source>
</evidence>
<name>A0A428TK70_9HYPO</name>
<dbReference type="GO" id="GO:0022857">
    <property type="term" value="F:transmembrane transporter activity"/>
    <property type="evidence" value="ECO:0007669"/>
    <property type="project" value="InterPro"/>
</dbReference>
<reference evidence="7 8" key="1">
    <citation type="submission" date="2017-06" db="EMBL/GenBank/DDBJ databases">
        <title>Cmopartive genomic analysis of Ambrosia Fusariam Clade fungi.</title>
        <authorList>
            <person name="Stajich J.E."/>
            <person name="Carrillo J."/>
            <person name="Kijimoto T."/>
            <person name="Eskalen A."/>
            <person name="O'Donnell K."/>
            <person name="Kasson M."/>
        </authorList>
    </citation>
    <scope>NUCLEOTIDE SEQUENCE [LARGE SCALE GENOMIC DNA]</scope>
    <source>
        <strain evidence="7 8">NRRL 20438</strain>
    </source>
</reference>
<feature type="transmembrane region" description="Helical" evidence="6">
    <location>
        <begin position="52"/>
        <end position="71"/>
    </location>
</feature>
<feature type="transmembrane region" description="Helical" evidence="6">
    <location>
        <begin position="212"/>
        <end position="232"/>
    </location>
</feature>
<dbReference type="Gene3D" id="1.20.1740.10">
    <property type="entry name" value="Amino acid/polyamine transporter I"/>
    <property type="match status" value="1"/>
</dbReference>